<organism evidence="3 4">
    <name type="scientific">Parascedosporium putredinis</name>
    <dbReference type="NCBI Taxonomy" id="1442378"/>
    <lineage>
        <taxon>Eukaryota</taxon>
        <taxon>Fungi</taxon>
        <taxon>Dikarya</taxon>
        <taxon>Ascomycota</taxon>
        <taxon>Pezizomycotina</taxon>
        <taxon>Sordariomycetes</taxon>
        <taxon>Hypocreomycetidae</taxon>
        <taxon>Microascales</taxon>
        <taxon>Microascaceae</taxon>
        <taxon>Parascedosporium</taxon>
    </lineage>
</organism>
<dbReference type="EMBL" id="CALLCH030000010">
    <property type="protein sequence ID" value="CAI4214196.1"/>
    <property type="molecule type" value="Genomic_DNA"/>
</dbReference>
<keyword evidence="2" id="KW-0560">Oxidoreductase</keyword>
<dbReference type="AlphaFoldDB" id="A0A9P1H0A1"/>
<dbReference type="Gene3D" id="3.40.50.720">
    <property type="entry name" value="NAD(P)-binding Rossmann-like Domain"/>
    <property type="match status" value="1"/>
</dbReference>
<evidence type="ECO:0000256" key="1">
    <source>
        <dbReference type="ARBA" id="ARBA00006484"/>
    </source>
</evidence>
<dbReference type="Proteomes" id="UP000838763">
    <property type="component" value="Unassembled WGS sequence"/>
</dbReference>
<evidence type="ECO:0008006" key="5">
    <source>
        <dbReference type="Google" id="ProtNLM"/>
    </source>
</evidence>
<dbReference type="InterPro" id="IPR036291">
    <property type="entry name" value="NAD(P)-bd_dom_sf"/>
</dbReference>
<dbReference type="Pfam" id="PF00106">
    <property type="entry name" value="adh_short"/>
    <property type="match status" value="1"/>
</dbReference>
<dbReference type="PANTHER" id="PTHR24320">
    <property type="entry name" value="RETINOL DEHYDROGENASE"/>
    <property type="match status" value="1"/>
</dbReference>
<sequence length="356" mass="38154">MSRYAQLHANPSGPGDARPTALQIIQDENLLAGKLTGKIALVTGANVSIGLESARALHAAGMTVYLGARDPVKGEAARLDILASSASSSTPSSAPVHVLQMELDSLASVRRAANEFLSKEPTLTIFIANAGVMATPEGRTRDGFETQFGTNHLGHFLLFHLLKDRLLAGSSPEFHSRFVSVSSMGHRGSEIRFHDGVDGGPDYAFDAPGSYNPWTAYGQAKTANIYLANEIERRYGSGSSNPRLHALSLHPGGIWSNLQQHVGADVIESWKAAEGLNDFMKSPAQGASTSIYAAVSAEWEGRGGRYLDNCLETGPVREGLAPLDFSDNGYAPWAFDVQKATKLWEESCRLVGVQDD</sequence>
<evidence type="ECO:0000313" key="3">
    <source>
        <dbReference type="EMBL" id="CAI4214196.1"/>
    </source>
</evidence>
<protein>
    <recommendedName>
        <fullName evidence="5">WW domain-containing oxidoreductase</fullName>
    </recommendedName>
</protein>
<dbReference type="PANTHER" id="PTHR24320:SF272">
    <property type="entry name" value="NAD(P)-BINDING ROSSMANN-FOLD SUPERFAMILY PROTEIN"/>
    <property type="match status" value="1"/>
</dbReference>
<reference evidence="3" key="1">
    <citation type="submission" date="2022-11" db="EMBL/GenBank/DDBJ databases">
        <authorList>
            <person name="Scott C."/>
            <person name="Bruce N."/>
        </authorList>
    </citation>
    <scope>NUCLEOTIDE SEQUENCE</scope>
</reference>
<dbReference type="GO" id="GO:0016491">
    <property type="term" value="F:oxidoreductase activity"/>
    <property type="evidence" value="ECO:0007669"/>
    <property type="project" value="UniProtKB-KW"/>
</dbReference>
<keyword evidence="4" id="KW-1185">Reference proteome</keyword>
<evidence type="ECO:0000313" key="4">
    <source>
        <dbReference type="Proteomes" id="UP000838763"/>
    </source>
</evidence>
<name>A0A9P1H0A1_9PEZI</name>
<dbReference type="InterPro" id="IPR002347">
    <property type="entry name" value="SDR_fam"/>
</dbReference>
<accession>A0A9P1H0A1</accession>
<gene>
    <name evidence="3" type="ORF">PPNO1_LOCUS3930</name>
</gene>
<comment type="similarity">
    <text evidence="1">Belongs to the short-chain dehydrogenases/reductases (SDR) family.</text>
</comment>
<dbReference type="SUPFAM" id="SSF51735">
    <property type="entry name" value="NAD(P)-binding Rossmann-fold domains"/>
    <property type="match status" value="1"/>
</dbReference>
<dbReference type="OrthoDB" id="191139at2759"/>
<proteinExistence type="inferred from homology"/>
<evidence type="ECO:0000256" key="2">
    <source>
        <dbReference type="ARBA" id="ARBA00023002"/>
    </source>
</evidence>
<comment type="caution">
    <text evidence="3">The sequence shown here is derived from an EMBL/GenBank/DDBJ whole genome shotgun (WGS) entry which is preliminary data.</text>
</comment>